<feature type="active site" evidence="18">
    <location>
        <position position="364"/>
    </location>
</feature>
<dbReference type="FunFam" id="3.10.129.10:FF:000001">
    <property type="entry name" value="3-hydroxyacyl-[acyl-carrier-protein] dehydratase FabZ"/>
    <property type="match status" value="1"/>
</dbReference>
<comment type="similarity">
    <text evidence="18">Belongs to the thioester dehydratase family. FabZ subfamily.</text>
</comment>
<dbReference type="NCBIfam" id="NF000582">
    <property type="entry name" value="PRK00006.1"/>
    <property type="match status" value="1"/>
</dbReference>
<dbReference type="HAMAP" id="MF_00406">
    <property type="entry name" value="FabZ"/>
    <property type="match status" value="1"/>
</dbReference>
<dbReference type="InterPro" id="IPR015870">
    <property type="entry name" value="UDP-acyl_N-AcGlcN_deAcase_N"/>
</dbReference>
<evidence type="ECO:0000256" key="6">
    <source>
        <dbReference type="ARBA" id="ARBA00022516"/>
    </source>
</evidence>
<evidence type="ECO:0000256" key="13">
    <source>
        <dbReference type="ARBA" id="ARBA00024535"/>
    </source>
</evidence>
<sequence>MQQHTIRRTIQFEGVGLHTGIPIKAVLLPMPVHTGIQFQRVDLPNQPIVEAVVAHVAATERNTMLVKESVQVATTEHILAALAGLEIDNLCIQLDGPEIPDLDGCAVAFVQLLLEAERLPQEAERKTFKIREKFTYEDPITASYFEVYPDAAYSVQCTIAYPRWPLEQQYAILRNIAYFPAEIAPARTFLYLDEVADLYRRGLVQGGDPTKAVIFSERTLNQELLEEVTRLSGKQITQLVTPGQPLANVLRYPNEPARHKLLDLMGDVALLGRPLLGKIEAHKPGHGPNTRFIAALQRFLQRQETKGPPICDLQAPPCITAKEIAQRLPHRYPFQLVDKIMQLDASSIVGIKNVTINEPFFQGHFPGEPVMPGVLQVEALAQTGGLLVLHSIPDPANYLTYFLSIDRCKFRRVVVPGDTLVLHCQLLTAIKFSTTEKQSIGIAKVYGRVFVGMHLACEAVLLAQIVKQHAAYIN</sequence>
<evidence type="ECO:0000256" key="16">
    <source>
        <dbReference type="ARBA" id="ARBA00061355"/>
    </source>
</evidence>
<dbReference type="InterPro" id="IPR013114">
    <property type="entry name" value="FabA_FabZ"/>
</dbReference>
<dbReference type="Gene3D" id="3.30.1700.10">
    <property type="entry name" value="lpxc deacetylase, domain 2"/>
    <property type="match status" value="1"/>
</dbReference>
<comment type="cofactor">
    <cofactor evidence="1 17">
        <name>Zn(2+)</name>
        <dbReference type="ChEBI" id="CHEBI:29105"/>
    </cofactor>
</comment>
<keyword evidence="8 17" id="KW-0479">Metal-binding</keyword>
<evidence type="ECO:0000256" key="11">
    <source>
        <dbReference type="ARBA" id="ARBA00023098"/>
    </source>
</evidence>
<dbReference type="SUPFAM" id="SSF54211">
    <property type="entry name" value="Ribosomal protein S5 domain 2-like"/>
    <property type="match status" value="2"/>
</dbReference>
<keyword evidence="20" id="KW-1185">Reference proteome</keyword>
<accession>A0A2Z3L8P3</accession>
<dbReference type="InterPro" id="IPR029069">
    <property type="entry name" value="HotDog_dom_sf"/>
</dbReference>
<keyword evidence="10 17" id="KW-0862">Zinc</keyword>
<dbReference type="EMBL" id="CP029619">
    <property type="protein sequence ID" value="AWN81958.1"/>
    <property type="molecule type" value="Genomic_DNA"/>
</dbReference>
<evidence type="ECO:0000256" key="5">
    <source>
        <dbReference type="ARBA" id="ARBA00022490"/>
    </source>
</evidence>
<evidence type="ECO:0000256" key="3">
    <source>
        <dbReference type="ARBA" id="ARBA00004496"/>
    </source>
</evidence>
<keyword evidence="9 17" id="KW-0378">Hydrolase</keyword>
<dbReference type="InterPro" id="IPR011334">
    <property type="entry name" value="UDP-acyl_GlcNac_deAcase_C"/>
</dbReference>
<dbReference type="NCBIfam" id="NF009667">
    <property type="entry name" value="PRK13188.1"/>
    <property type="match status" value="1"/>
</dbReference>
<dbReference type="GO" id="GO:0016020">
    <property type="term" value="C:membrane"/>
    <property type="evidence" value="ECO:0007669"/>
    <property type="project" value="GOC"/>
</dbReference>
<evidence type="ECO:0000256" key="14">
    <source>
        <dbReference type="ARBA" id="ARBA00025049"/>
    </source>
</evidence>
<evidence type="ECO:0000256" key="2">
    <source>
        <dbReference type="ARBA" id="ARBA00002923"/>
    </source>
</evidence>
<evidence type="ECO:0000256" key="10">
    <source>
        <dbReference type="ARBA" id="ARBA00022833"/>
    </source>
</evidence>
<evidence type="ECO:0000256" key="1">
    <source>
        <dbReference type="ARBA" id="ARBA00001947"/>
    </source>
</evidence>
<evidence type="ECO:0000256" key="8">
    <source>
        <dbReference type="ARBA" id="ARBA00022723"/>
    </source>
</evidence>
<gene>
    <name evidence="17 19" type="primary">lpxC</name>
    <name evidence="18" type="synonym">fabZ</name>
    <name evidence="19" type="ORF">DK880_00644</name>
</gene>
<dbReference type="GO" id="GO:0046872">
    <property type="term" value="F:metal ion binding"/>
    <property type="evidence" value="ECO:0007669"/>
    <property type="project" value="UniProtKB-KW"/>
</dbReference>
<comment type="similarity">
    <text evidence="15">In the N-terminal section; belongs to the LpxC family.</text>
</comment>
<dbReference type="InterPro" id="IPR020568">
    <property type="entry name" value="Ribosomal_Su5_D2-typ_SF"/>
</dbReference>
<organism evidence="19 20">
    <name type="scientific">Candidatus Cardinium hertigii</name>
    <dbReference type="NCBI Taxonomy" id="247481"/>
    <lineage>
        <taxon>Bacteria</taxon>
        <taxon>Pseudomonadati</taxon>
        <taxon>Bacteroidota</taxon>
        <taxon>Cytophagia</taxon>
        <taxon>Cytophagales</taxon>
        <taxon>Amoebophilaceae</taxon>
        <taxon>Candidatus Cardinium</taxon>
    </lineage>
</organism>
<comment type="similarity">
    <text evidence="17">Belongs to the LpxC family.</text>
</comment>
<dbReference type="PANTHER" id="PTHR33694:SF1">
    <property type="entry name" value="UDP-3-O-ACYL-N-ACETYLGLUCOSAMINE DEACETYLASE 1, MITOCHONDRIAL-RELATED"/>
    <property type="match status" value="1"/>
</dbReference>
<evidence type="ECO:0000256" key="15">
    <source>
        <dbReference type="ARBA" id="ARBA00061221"/>
    </source>
</evidence>
<keyword evidence="11 17" id="KW-0443">Lipid metabolism</keyword>
<dbReference type="RefSeq" id="WP_109997361.1">
    <property type="nucleotide sequence ID" value="NZ_CP029619.1"/>
</dbReference>
<dbReference type="UniPathway" id="UPA00359">
    <property type="reaction ID" value="UER00478"/>
</dbReference>
<evidence type="ECO:0000256" key="17">
    <source>
        <dbReference type="HAMAP-Rule" id="MF_00388"/>
    </source>
</evidence>
<evidence type="ECO:0000256" key="18">
    <source>
        <dbReference type="HAMAP-Rule" id="MF_00406"/>
    </source>
</evidence>
<dbReference type="OrthoDB" id="9772788at2"/>
<dbReference type="InterPro" id="IPR004463">
    <property type="entry name" value="UDP-acyl_GlcNac_deAcase"/>
</dbReference>
<dbReference type="GO" id="GO:0103117">
    <property type="term" value="F:UDP-3-O-acyl-N-acetylglucosamine deacetylase activity"/>
    <property type="evidence" value="ECO:0007669"/>
    <property type="project" value="UniProtKB-UniRule"/>
</dbReference>
<name>A0A2Z3L8P3_9BACT</name>
<proteinExistence type="inferred from homology"/>
<keyword evidence="5 18" id="KW-0963">Cytoplasm</keyword>
<dbReference type="CDD" id="cd01288">
    <property type="entry name" value="FabZ"/>
    <property type="match status" value="1"/>
</dbReference>
<comment type="catalytic activity">
    <reaction evidence="18">
        <text>a (3R)-hydroxyacyl-[ACP] = a (2E)-enoyl-[ACP] + H2O</text>
        <dbReference type="Rhea" id="RHEA:13097"/>
        <dbReference type="Rhea" id="RHEA-COMP:9925"/>
        <dbReference type="Rhea" id="RHEA-COMP:9945"/>
        <dbReference type="ChEBI" id="CHEBI:15377"/>
        <dbReference type="ChEBI" id="CHEBI:78784"/>
        <dbReference type="ChEBI" id="CHEBI:78827"/>
        <dbReference type="EC" id="4.2.1.59"/>
    </reaction>
</comment>
<feature type="binding site" evidence="17">
    <location>
        <position position="263"/>
    </location>
    <ligand>
        <name>Zn(2+)</name>
        <dbReference type="ChEBI" id="CHEBI:29105"/>
    </ligand>
</feature>
<dbReference type="Gene3D" id="3.30.230.20">
    <property type="entry name" value="lpxc deacetylase, domain 1"/>
    <property type="match status" value="1"/>
</dbReference>
<comment type="function">
    <text evidence="2 17">Catalyzes the hydrolysis of UDP-3-O-myristoyl-N-acetylglucosamine to form UDP-3-O-myristoylglucosamine and acetate, the committed step in lipid A biosynthesis.</text>
</comment>
<protein>
    <recommendedName>
        <fullName evidence="17 18">Multifunctional fusion protein</fullName>
    </recommendedName>
    <domain>
        <recommendedName>
            <fullName evidence="18">3-hydroxyacyl-[acyl-carrier-protein] dehydratase FabZ</fullName>
            <ecNumber evidence="18">4.2.1.59</ecNumber>
        </recommendedName>
        <alternativeName>
            <fullName evidence="18">(3R)-hydroxymyristoyl-[acyl-carrier-protein] dehydratase</fullName>
        </alternativeName>
        <alternativeName>
            <fullName evidence="18">Beta-hydroxyacyl-ACP dehydratase</fullName>
            <shortName evidence="18">(3R)-hydroxymyristoyl-ACP dehydrase</shortName>
        </alternativeName>
    </domain>
    <domain>
        <recommendedName>
            <fullName evidence="17">UDP-3-O-acyl-N-acetylglucosamine deacetylase</fullName>
            <shortName evidence="17">UDP-3-O-acyl-GlcNAc deacetylase</shortName>
            <ecNumber evidence="17">3.5.1.108</ecNumber>
        </recommendedName>
        <alternativeName>
            <fullName evidence="17">UDP-3-O-[R-3-hydroxymyristoyl]-N-acetylglucosamine deacetylase</fullName>
        </alternativeName>
    </domain>
</protein>
<keyword evidence="6 17" id="KW-0444">Lipid biosynthesis</keyword>
<feature type="binding site" evidence="17">
    <location>
        <position position="259"/>
    </location>
    <ligand>
        <name>Zn(2+)</name>
        <dbReference type="ChEBI" id="CHEBI:29105"/>
    </ligand>
</feature>
<feature type="binding site" evidence="17">
    <location>
        <position position="77"/>
    </location>
    <ligand>
        <name>Zn(2+)</name>
        <dbReference type="ChEBI" id="CHEBI:29105"/>
    </ligand>
</feature>
<comment type="catalytic activity">
    <reaction evidence="13 17">
        <text>a UDP-3-O-[(3R)-3-hydroxyacyl]-N-acetyl-alpha-D-glucosamine + H2O = a UDP-3-O-[(3R)-3-hydroxyacyl]-alpha-D-glucosamine + acetate</text>
        <dbReference type="Rhea" id="RHEA:67816"/>
        <dbReference type="ChEBI" id="CHEBI:15377"/>
        <dbReference type="ChEBI" id="CHEBI:30089"/>
        <dbReference type="ChEBI" id="CHEBI:137740"/>
        <dbReference type="ChEBI" id="CHEBI:173225"/>
        <dbReference type="EC" id="3.5.1.108"/>
    </reaction>
</comment>
<dbReference type="EC" id="3.5.1.108" evidence="17"/>
<dbReference type="KEGG" id="cher:DK880_00644"/>
<dbReference type="InterPro" id="IPR010084">
    <property type="entry name" value="FabZ"/>
</dbReference>
<dbReference type="Gene3D" id="3.10.129.10">
    <property type="entry name" value="Hotdog Thioesterase"/>
    <property type="match status" value="1"/>
</dbReference>
<reference evidence="19 20" key="1">
    <citation type="submission" date="2018-05" db="EMBL/GenBank/DDBJ databases">
        <title>Candidatus Cardinium hertigii Genome Assembly.</title>
        <authorList>
            <person name="Showmaker K.C."/>
            <person name="Walden K.O."/>
            <person name="Fields C.J."/>
            <person name="Lambert K.N."/>
            <person name="Hudson M.E."/>
        </authorList>
    </citation>
    <scope>NUCLEOTIDE SEQUENCE [LARGE SCALE GENOMIC DNA]</scope>
    <source>
        <strain evidence="20">cHgTN10</strain>
    </source>
</reference>
<dbReference type="Pfam" id="PF03331">
    <property type="entry name" value="LpxC"/>
    <property type="match status" value="2"/>
</dbReference>
<dbReference type="EC" id="4.2.1.59" evidence="18"/>
<dbReference type="GO" id="GO:0005737">
    <property type="term" value="C:cytoplasm"/>
    <property type="evidence" value="ECO:0007669"/>
    <property type="project" value="UniProtKB-SubCell"/>
</dbReference>
<dbReference type="HAMAP" id="MF_00388">
    <property type="entry name" value="LpxC"/>
    <property type="match status" value="1"/>
</dbReference>
<dbReference type="GO" id="GO:0019171">
    <property type="term" value="F:(3R)-hydroxyacyl-[acyl-carrier-protein] dehydratase activity"/>
    <property type="evidence" value="ECO:0007669"/>
    <property type="project" value="UniProtKB-EC"/>
</dbReference>
<evidence type="ECO:0000256" key="9">
    <source>
        <dbReference type="ARBA" id="ARBA00022801"/>
    </source>
</evidence>
<comment type="similarity">
    <text evidence="16">In the C-terminal section; belongs to the thioester dehydratase family.</text>
</comment>
<dbReference type="Proteomes" id="UP000245872">
    <property type="component" value="Chromosome"/>
</dbReference>
<dbReference type="GO" id="GO:0009245">
    <property type="term" value="P:lipid A biosynthetic process"/>
    <property type="evidence" value="ECO:0007669"/>
    <property type="project" value="UniProtKB-UniRule"/>
</dbReference>
<dbReference type="SUPFAM" id="SSF54637">
    <property type="entry name" value="Thioesterase/thiol ester dehydrase-isomerase"/>
    <property type="match status" value="1"/>
</dbReference>
<dbReference type="AlphaFoldDB" id="A0A2Z3L8P3"/>
<keyword evidence="12 18" id="KW-0456">Lyase</keyword>
<keyword evidence="7 17" id="KW-0441">Lipid A biosynthesis</keyword>
<comment type="pathway">
    <text evidence="4 17">Glycolipid biosynthesis; lipid IV(A) biosynthesis; lipid IV(A) from (3R)-3-hydroxytetradecanoyl-[acyl-carrier-protein] and UDP-N-acetyl-alpha-D-glucosamine: step 2/6.</text>
</comment>
<evidence type="ECO:0000256" key="7">
    <source>
        <dbReference type="ARBA" id="ARBA00022556"/>
    </source>
</evidence>
<comment type="subcellular location">
    <subcellularLocation>
        <location evidence="3 18">Cytoplasm</location>
    </subcellularLocation>
</comment>
<evidence type="ECO:0000256" key="12">
    <source>
        <dbReference type="ARBA" id="ARBA00023239"/>
    </source>
</evidence>
<dbReference type="Pfam" id="PF07977">
    <property type="entry name" value="FabA"/>
    <property type="match status" value="1"/>
</dbReference>
<dbReference type="PANTHER" id="PTHR33694">
    <property type="entry name" value="UDP-3-O-ACYL-N-ACETYLGLUCOSAMINE DEACETYLASE 1, MITOCHONDRIAL-RELATED"/>
    <property type="match status" value="1"/>
</dbReference>
<evidence type="ECO:0000313" key="19">
    <source>
        <dbReference type="EMBL" id="AWN81958.1"/>
    </source>
</evidence>
<evidence type="ECO:0000313" key="20">
    <source>
        <dbReference type="Proteomes" id="UP000245872"/>
    </source>
</evidence>
<evidence type="ECO:0000256" key="4">
    <source>
        <dbReference type="ARBA" id="ARBA00005002"/>
    </source>
</evidence>
<dbReference type="GO" id="GO:0006633">
    <property type="term" value="P:fatty acid biosynthetic process"/>
    <property type="evidence" value="ECO:0007669"/>
    <property type="project" value="UniProtKB-UniRule"/>
</dbReference>
<feature type="active site" description="Proton donor" evidence="17">
    <location>
        <position position="286"/>
    </location>
</feature>
<comment type="function">
    <text evidence="14 18">Involved in unsaturated fatty acids biosynthesis. Catalyzes the dehydration of short chain beta-hydroxyacyl-ACPs and long chain saturated and unsaturated beta-hydroxyacyl-ACPs.</text>
</comment>